<comment type="caution">
    <text evidence="1">The sequence shown here is derived from an EMBL/GenBank/DDBJ whole genome shotgun (WGS) entry which is preliminary data.</text>
</comment>
<dbReference type="NCBIfam" id="TIGR02684">
    <property type="entry name" value="dnstrm_HI1420"/>
    <property type="match status" value="1"/>
</dbReference>
<dbReference type="InterPro" id="IPR010982">
    <property type="entry name" value="Lambda_DNA-bd_dom_sf"/>
</dbReference>
<dbReference type="Gene3D" id="1.10.260.40">
    <property type="entry name" value="lambda repressor-like DNA-binding domains"/>
    <property type="match status" value="1"/>
</dbReference>
<name>A0A7Y7WPT9_9PSED</name>
<organism evidence="1 2">
    <name type="scientific">Pseudomonas gingeri</name>
    <dbReference type="NCBI Taxonomy" id="117681"/>
    <lineage>
        <taxon>Bacteria</taxon>
        <taxon>Pseudomonadati</taxon>
        <taxon>Pseudomonadota</taxon>
        <taxon>Gammaproteobacteria</taxon>
        <taxon>Pseudomonadales</taxon>
        <taxon>Pseudomonadaceae</taxon>
        <taxon>Pseudomonas</taxon>
    </lineage>
</organism>
<evidence type="ECO:0000313" key="1">
    <source>
        <dbReference type="EMBL" id="NWB85075.1"/>
    </source>
</evidence>
<dbReference type="Proteomes" id="UP000522864">
    <property type="component" value="Unassembled WGS sequence"/>
</dbReference>
<dbReference type="Pfam" id="PF21716">
    <property type="entry name" value="dnstrm_HI1420"/>
    <property type="match status" value="1"/>
</dbReference>
<dbReference type="SUPFAM" id="SSF47413">
    <property type="entry name" value="lambda repressor-like DNA-binding domains"/>
    <property type="match status" value="1"/>
</dbReference>
<evidence type="ECO:0000313" key="2">
    <source>
        <dbReference type="Proteomes" id="UP000522864"/>
    </source>
</evidence>
<dbReference type="GO" id="GO:0003677">
    <property type="term" value="F:DNA binding"/>
    <property type="evidence" value="ECO:0007669"/>
    <property type="project" value="InterPro"/>
</dbReference>
<dbReference type="PANTHER" id="PTHR40275">
    <property type="entry name" value="SSL7038 PROTEIN"/>
    <property type="match status" value="1"/>
</dbReference>
<dbReference type="PANTHER" id="PTHR40275:SF1">
    <property type="entry name" value="SSL7038 PROTEIN"/>
    <property type="match status" value="1"/>
</dbReference>
<proteinExistence type="predicted"/>
<dbReference type="EMBL" id="JACAQA010000005">
    <property type="protein sequence ID" value="NWB85075.1"/>
    <property type="molecule type" value="Genomic_DNA"/>
</dbReference>
<protein>
    <submittedName>
        <fullName evidence="1">Putative addiction module antidote protein</fullName>
    </submittedName>
</protein>
<sequence>MNRSRSHDQSVIEMIRNDPAFAVEYLRLAFEELDADGGEAGFLTALRHVIEARGGMAEIAEKAGLSRESLYRSLSPKGNPTLRTMKRVVHATGLTFASIAAA</sequence>
<accession>A0A7Y7WPT9</accession>
<reference evidence="1 2" key="1">
    <citation type="submission" date="2020-04" db="EMBL/GenBank/DDBJ databases">
        <title>Molecular characterization of pseudomonads from Agaricus bisporus reveal novel blotch 2 pathogens in Western Europe.</title>
        <authorList>
            <person name="Taparia T."/>
            <person name="Krijger M."/>
            <person name="Haynes E."/>
            <person name="Elpinstone J.G."/>
            <person name="Noble R."/>
            <person name="Van Der Wolf J."/>
        </authorList>
    </citation>
    <scope>NUCLEOTIDE SEQUENCE [LARGE SCALE GENOMIC DNA]</scope>
    <source>
        <strain evidence="1 2">G9001</strain>
    </source>
</reference>
<dbReference type="AlphaFoldDB" id="A0A7Y7WPT9"/>
<dbReference type="InterPro" id="IPR014057">
    <property type="entry name" value="HI1420"/>
</dbReference>
<gene>
    <name evidence="1" type="ORF">HX830_09290</name>
</gene>